<dbReference type="InterPro" id="IPR023346">
    <property type="entry name" value="Lysozyme-like_dom_sf"/>
</dbReference>
<feature type="compositionally biased region" description="Acidic residues" evidence="1">
    <location>
        <begin position="110"/>
        <end position="124"/>
    </location>
</feature>
<dbReference type="EMBL" id="BMXL01000018">
    <property type="protein sequence ID" value="GHD30429.1"/>
    <property type="molecule type" value="Genomic_DNA"/>
</dbReference>
<name>A0A919CJN9_9ACTN</name>
<comment type="caution">
    <text evidence="2">The sequence shown here is derived from an EMBL/GenBank/DDBJ whole genome shotgun (WGS) entry which is preliminary data.</text>
</comment>
<evidence type="ECO:0000313" key="3">
    <source>
        <dbReference type="Proteomes" id="UP000654947"/>
    </source>
</evidence>
<dbReference type="Proteomes" id="UP000654947">
    <property type="component" value="Unassembled WGS sequence"/>
</dbReference>
<evidence type="ECO:0008006" key="4">
    <source>
        <dbReference type="Google" id="ProtNLM"/>
    </source>
</evidence>
<protein>
    <recommendedName>
        <fullName evidence="4">Lytic transglycosylase domain-containing protein</fullName>
    </recommendedName>
</protein>
<dbReference type="AlphaFoldDB" id="A0A919CJN9"/>
<feature type="compositionally biased region" description="Basic and acidic residues" evidence="1">
    <location>
        <begin position="77"/>
        <end position="87"/>
    </location>
</feature>
<sequence>MRLRERAIVPPNPFTPRRLSAIGAAAVVAVSTLSAGSLARTGDVGPGAASTAAVPPAAGADEDFFAPSPGAGGDEQGAEREQKRPEAEQTTEESARTTDGQGGAAHEPEPEPEGENGGGDEEPSPAESPAPESGTQGPSTGEADPGPGPQGPSSTESPEPSPPSGGSGPAPEPDGPARETALEMVLDQGWGADEFHDCLEPLWEKESNWNHTAENSSTGAYGIPQSLPGDKMASHGEDWRTDPATQISWGLSYIKDRHGSPCEAWRHSQANNWY</sequence>
<feature type="region of interest" description="Disordered" evidence="1">
    <location>
        <begin position="38"/>
        <end position="184"/>
    </location>
</feature>
<dbReference type="SUPFAM" id="SSF53955">
    <property type="entry name" value="Lysozyme-like"/>
    <property type="match status" value="1"/>
</dbReference>
<reference evidence="2 3" key="1">
    <citation type="journal article" date="2014" name="Int. J. Syst. Evol. Microbiol.">
        <title>Complete genome sequence of Corynebacterium casei LMG S-19264T (=DSM 44701T), isolated from a smear-ripened cheese.</title>
        <authorList>
            <consortium name="US DOE Joint Genome Institute (JGI-PGF)"/>
            <person name="Walter F."/>
            <person name="Albersmeier A."/>
            <person name="Kalinowski J."/>
            <person name="Ruckert C."/>
        </authorList>
    </citation>
    <scope>NUCLEOTIDE SEQUENCE [LARGE SCALE GENOMIC DNA]</scope>
    <source>
        <strain evidence="2 3">KCTC 19473</strain>
    </source>
</reference>
<accession>A0A919CJN9</accession>
<organism evidence="2 3">
    <name type="scientific">Nocardiopsis kunsanensis</name>
    <dbReference type="NCBI Taxonomy" id="141693"/>
    <lineage>
        <taxon>Bacteria</taxon>
        <taxon>Bacillati</taxon>
        <taxon>Actinomycetota</taxon>
        <taxon>Actinomycetes</taxon>
        <taxon>Streptosporangiales</taxon>
        <taxon>Nocardiopsidaceae</taxon>
        <taxon>Nocardiopsis</taxon>
    </lineage>
</organism>
<evidence type="ECO:0000313" key="2">
    <source>
        <dbReference type="EMBL" id="GHD30429.1"/>
    </source>
</evidence>
<evidence type="ECO:0000256" key="1">
    <source>
        <dbReference type="SAM" id="MobiDB-lite"/>
    </source>
</evidence>
<feature type="compositionally biased region" description="Low complexity" evidence="1">
    <location>
        <begin position="46"/>
        <end position="59"/>
    </location>
</feature>
<proteinExistence type="predicted"/>
<gene>
    <name evidence="2" type="ORF">GCM10007147_32210</name>
</gene>
<dbReference type="Gene3D" id="1.10.530.10">
    <property type="match status" value="1"/>
</dbReference>
<keyword evidence="3" id="KW-1185">Reference proteome</keyword>